<dbReference type="SUPFAM" id="SSF46785">
    <property type="entry name" value="Winged helix' DNA-binding domain"/>
    <property type="match status" value="1"/>
</dbReference>
<dbReference type="RefSeq" id="WP_019019435.1">
    <property type="nucleotide sequence ID" value="NZ_BMXD01000002.1"/>
</dbReference>
<keyword evidence="2" id="KW-0805">Transcription regulation</keyword>
<comment type="similarity">
    <text evidence="1">Belongs to the LysR transcriptional regulatory family.</text>
</comment>
<accession>A0ABV7M047</accession>
<dbReference type="Pfam" id="PF00126">
    <property type="entry name" value="HTH_1"/>
    <property type="match status" value="1"/>
</dbReference>
<evidence type="ECO:0000313" key="6">
    <source>
        <dbReference type="EMBL" id="MFC3292242.1"/>
    </source>
</evidence>
<comment type="caution">
    <text evidence="6">The sequence shown here is derived from an EMBL/GenBank/DDBJ whole genome shotgun (WGS) entry which is preliminary data.</text>
</comment>
<keyword evidence="3" id="KW-0238">DNA-binding</keyword>
<dbReference type="PROSITE" id="PS50931">
    <property type="entry name" value="HTH_LYSR"/>
    <property type="match status" value="1"/>
</dbReference>
<evidence type="ECO:0000256" key="3">
    <source>
        <dbReference type="ARBA" id="ARBA00023125"/>
    </source>
</evidence>
<organism evidence="6 7">
    <name type="scientific">Modicisalibacter luteus</name>
    <dbReference type="NCBI Taxonomy" id="453962"/>
    <lineage>
        <taxon>Bacteria</taxon>
        <taxon>Pseudomonadati</taxon>
        <taxon>Pseudomonadota</taxon>
        <taxon>Gammaproteobacteria</taxon>
        <taxon>Oceanospirillales</taxon>
        <taxon>Halomonadaceae</taxon>
        <taxon>Modicisalibacter</taxon>
    </lineage>
</organism>
<dbReference type="InterPro" id="IPR036390">
    <property type="entry name" value="WH_DNA-bd_sf"/>
</dbReference>
<dbReference type="EMBL" id="JBHRUH010000015">
    <property type="protein sequence ID" value="MFC3292242.1"/>
    <property type="molecule type" value="Genomic_DNA"/>
</dbReference>
<evidence type="ECO:0000256" key="4">
    <source>
        <dbReference type="ARBA" id="ARBA00023163"/>
    </source>
</evidence>
<dbReference type="InterPro" id="IPR036388">
    <property type="entry name" value="WH-like_DNA-bd_sf"/>
</dbReference>
<dbReference type="SUPFAM" id="SSF53850">
    <property type="entry name" value="Periplasmic binding protein-like II"/>
    <property type="match status" value="1"/>
</dbReference>
<evidence type="ECO:0000256" key="1">
    <source>
        <dbReference type="ARBA" id="ARBA00009437"/>
    </source>
</evidence>
<dbReference type="Proteomes" id="UP001595640">
    <property type="component" value="Unassembled WGS sequence"/>
</dbReference>
<evidence type="ECO:0000259" key="5">
    <source>
        <dbReference type="PROSITE" id="PS50931"/>
    </source>
</evidence>
<gene>
    <name evidence="6" type="ORF">ACFOEI_09170</name>
</gene>
<dbReference type="PANTHER" id="PTHR30537">
    <property type="entry name" value="HTH-TYPE TRANSCRIPTIONAL REGULATOR"/>
    <property type="match status" value="1"/>
</dbReference>
<dbReference type="Gene3D" id="1.10.10.10">
    <property type="entry name" value="Winged helix-like DNA-binding domain superfamily/Winged helix DNA-binding domain"/>
    <property type="match status" value="1"/>
</dbReference>
<keyword evidence="7" id="KW-1185">Reference proteome</keyword>
<dbReference type="Pfam" id="PF03466">
    <property type="entry name" value="LysR_substrate"/>
    <property type="match status" value="1"/>
</dbReference>
<dbReference type="Gene3D" id="3.40.190.10">
    <property type="entry name" value="Periplasmic binding protein-like II"/>
    <property type="match status" value="2"/>
</dbReference>
<name>A0ABV7M047_9GAMM</name>
<dbReference type="PRINTS" id="PR00039">
    <property type="entry name" value="HTHLYSR"/>
</dbReference>
<sequence>MSNLPMKPLPPVLWLQAFEAAARTLSFTEAGNELGVTQSAVSQRIRLLEDRLGQKLFVRHPRSLTLTPAGQAWLPSVEEAFTRLAEGTAEVFGPRPEAPVTLRATPVMQQTWLAPRLLEFHRSHPQVAVHLVSAIWTEDFGPEGADLEIRYGRGDWEGFEAYSLGTESMLPVCSPEVAARLQKPADLAGETLLHALGFAVGWQAWLDKAGVPGLDTQCPSITCDNQVTTLSLAARGGGVALTHDSLLAERDDLVAPFSLSVPSDERFWLVRPVRLRWRQEAGLLWDWLMRFAD</sequence>
<dbReference type="InterPro" id="IPR058163">
    <property type="entry name" value="LysR-type_TF_proteobact-type"/>
</dbReference>
<keyword evidence="4" id="KW-0804">Transcription</keyword>
<protein>
    <submittedName>
        <fullName evidence="6">LysR substrate-binding domain-containing protein</fullName>
    </submittedName>
</protein>
<dbReference type="InterPro" id="IPR005119">
    <property type="entry name" value="LysR_subst-bd"/>
</dbReference>
<dbReference type="PANTHER" id="PTHR30537:SF74">
    <property type="entry name" value="HTH-TYPE TRANSCRIPTIONAL REGULATOR TRPI"/>
    <property type="match status" value="1"/>
</dbReference>
<feature type="domain" description="HTH lysR-type" evidence="5">
    <location>
        <begin position="14"/>
        <end position="67"/>
    </location>
</feature>
<proteinExistence type="inferred from homology"/>
<evidence type="ECO:0000256" key="2">
    <source>
        <dbReference type="ARBA" id="ARBA00023015"/>
    </source>
</evidence>
<dbReference type="InterPro" id="IPR000847">
    <property type="entry name" value="LysR_HTH_N"/>
</dbReference>
<dbReference type="CDD" id="cd08432">
    <property type="entry name" value="PBP2_GcdR_TrpI_HvrB_AmpR_like"/>
    <property type="match status" value="1"/>
</dbReference>
<evidence type="ECO:0000313" key="7">
    <source>
        <dbReference type="Proteomes" id="UP001595640"/>
    </source>
</evidence>
<reference evidence="7" key="1">
    <citation type="journal article" date="2019" name="Int. J. Syst. Evol. Microbiol.">
        <title>The Global Catalogue of Microorganisms (GCM) 10K type strain sequencing project: providing services to taxonomists for standard genome sequencing and annotation.</title>
        <authorList>
            <consortium name="The Broad Institute Genomics Platform"/>
            <consortium name="The Broad Institute Genome Sequencing Center for Infectious Disease"/>
            <person name="Wu L."/>
            <person name="Ma J."/>
        </authorList>
    </citation>
    <scope>NUCLEOTIDE SEQUENCE [LARGE SCALE GENOMIC DNA]</scope>
    <source>
        <strain evidence="7">KCTC 12847</strain>
    </source>
</reference>